<evidence type="ECO:0000313" key="15">
    <source>
        <dbReference type="Proteomes" id="UP000612055"/>
    </source>
</evidence>
<feature type="compositionally biased region" description="Low complexity" evidence="11">
    <location>
        <begin position="1767"/>
        <end position="1801"/>
    </location>
</feature>
<dbReference type="Gene3D" id="1.20.1070.10">
    <property type="entry name" value="Rhodopsin 7-helix transmembrane proteins"/>
    <property type="match status" value="1"/>
</dbReference>
<evidence type="ECO:0000256" key="1">
    <source>
        <dbReference type="ARBA" id="ARBA00000085"/>
    </source>
</evidence>
<dbReference type="PANTHER" id="PTHR43047">
    <property type="entry name" value="TWO-COMPONENT HISTIDINE PROTEIN KINASE"/>
    <property type="match status" value="1"/>
</dbReference>
<dbReference type="PANTHER" id="PTHR43047:SF64">
    <property type="entry name" value="HISTIDINE KINASE CONTAINING CHEY-HOMOLOGOUS RECEIVER DOMAIN AND PAS DOMAIN-RELATED"/>
    <property type="match status" value="1"/>
</dbReference>
<keyword evidence="5" id="KW-0808">Transferase</keyword>
<evidence type="ECO:0000256" key="5">
    <source>
        <dbReference type="ARBA" id="ARBA00022679"/>
    </source>
</evidence>
<dbReference type="GO" id="GO:0016020">
    <property type="term" value="C:membrane"/>
    <property type="evidence" value="ECO:0007669"/>
    <property type="project" value="UniProtKB-SubCell"/>
</dbReference>
<keyword evidence="6" id="KW-0812">Transmembrane</keyword>
<keyword evidence="7" id="KW-0418">Kinase</keyword>
<comment type="similarity">
    <text evidence="3">Belongs to the archaeal/bacterial/fungal opsin family.</text>
</comment>
<dbReference type="InterPro" id="IPR036097">
    <property type="entry name" value="HisK_dim/P_sf"/>
</dbReference>
<comment type="caution">
    <text evidence="14">The sequence shown here is derived from an EMBL/GenBank/DDBJ whole genome shotgun (WGS) entry which is preliminary data.</text>
</comment>
<feature type="region of interest" description="Disordered" evidence="11">
    <location>
        <begin position="793"/>
        <end position="815"/>
    </location>
</feature>
<evidence type="ECO:0000259" key="13">
    <source>
        <dbReference type="PROSITE" id="PS50110"/>
    </source>
</evidence>
<comment type="catalytic activity">
    <reaction evidence="1">
        <text>ATP + protein L-histidine = ADP + protein N-phospho-L-histidine.</text>
        <dbReference type="EC" id="2.7.13.3"/>
    </reaction>
</comment>
<sequence>MSWDEEPRRPRRAEAAAAEWTVQAQTCNLLLLFINGVAFATDALLWLRATPVLAAAGSGRPFAPLRYVQWLHSTPTMIYMVALLADVRGRQLTTALAADVTMVLTGLAACYTTGAAKLALATVSFGTFVVAVRAIRDMFEKTISTDGVTPEQRATLRTLLRLLLGLWGAFPAVWLAAEAQALGPQQEALAWGVCDFMAKVVFSSQLWQSNLTSVQSRRDTALEAWEASNRAEAVGRLTALLRQRDDLLSTLSHELRTPLAGVVALAGSVQREVEAALPASGRTLGAMRATAMCMLSIVTSTLDNFAAQRMDSDGCGSVGPCGPGGDPSASHPAASTASTSAVDLRPLAETVTSVLRPLAHEGVEVVAALPEDLPAVAVDATRLSQVLYNLVGNAMRFTHQGEVRVSARVLLPDGTEPRDVAAAAAADGGGGGSRGGGGGGSWTRRRPARVSLGSSSGSSAQAAAAAAALPPGCLVEVRVEDTGVGIPEGQLDDLFLPYRTADRTAGSSSSSSRTGSRRKDGGGGGSSSKDGSSKRRGGGSSNGRSSKQDQDRSLAPGLATGLGGTGLGLYLVRLALRAQGSDIEAESAPGLGSVFKFKLPVARGCAPSACPALPHPTHATPAAIGTEPGPGVDPTSQDLPPPLYQAQAQAHSLAGCGTPQTSSGQLRMGPGPGRLSMGERPTPTQIHSGGGPASGRHSMGEGPSGGWRASHAGGGARQDGGGAAAAGGASLLQQLLGPEAAAAAVVGPSGEWFDAILEEPPVSPSATSAAAANLPPPLPHLASPASRLAAAAAGLRRPASGPAAHMSPGGGGGAAAATPGVSRLYNLTGPGNAAGRASESPTPDAAAQRPGGAGGSTGGAADASSPDIDGRQAFSRASSGLANAPGGAASTPPAGARTTSVLTMTPVDVNSPAVAAGQVLPPPPPPPTAAVEPERPLPGLGAGLVRPNHRHRNNGTLLVLSVDDDPINQLVAGQMLASQSWKVVKAMNGPDALRRLGIDPNAELRSDADGPGSGSGSGFGADDPALLLLPAVLPDLILLDVMMPGMSGFEVCRRVRQVLSNAQLPVIIVSAKGDAAAVEEAFASGADDYMTKPYKRGEMVARIKSQVRVRDDLIGPAAAAAAPAAVTAATAGSTAAAAAAAGLASPPPAAAGQTGSMVVAGRALAAAQTDRQASVDVATLAAARAGGAATTTGAPAAPATAPAASGSSGGLTPLPASTPVAGAPPSVPPAAADGAATAAASSPPAATAAADGALQGLVQEVLAEVRKSRALEAEVAKLSAKVGSLQTACGTLAADRDGWRRQARDLRAMLAAGYAGGSAGGGGGGGGGGVLSALSPLPTYSGACAGGGGGSNGEGGGGGRYYAAGGIVSDATDGTGANAGDVAARGRQLAEALAGPPPPSAVGAASGGDSGGFLAALQGSVGGGGGGGASVALQLQDLQKEAAVLRQQLVSVVTGSGREAGVASGVTLPGDYASGSPAAGGGSDTSACTRAVSLGAGASPGLYVRHAVRGDSLTRGLIVGGIGVGGGGGFAAAITEHDACGGGGGSSAAGGGSRRPSTLQDAATPPGGGGWGGPLVVGSAVFTAAQEMLLVTDASGMSGNSGTGIPKVGDDGSGGGAGGGGGSPADAAAQPLAARDASMPRREPTARLTLAAAAAAGSAPLPPPSGDGSGGGGVTDSGGVRIPTTASLPTPAAAAAAEQQLAGDTPPPPSQPPSHLRSVTAPVTPRYASTPDVDGAAGPGRARDSDENRNLATSISSDGPHGGHLSAPPTAANDQPPTAAATTATATDASASAAADAAKASPPLPLPSPPQRPPQRAASQEPSSADPSLATSGSLVGLGTGTGTGLPSSASVQGGGRFGGLRTRSRSSGLSAADKGGDRAGDKGGERGGVRSGGAGGGGGGPFAWLLCVGSPLSGRRQQAQAQAGVAGKAT</sequence>
<keyword evidence="9" id="KW-0472">Membrane</keyword>
<keyword evidence="15" id="KW-1185">Reference proteome</keyword>
<keyword evidence="10" id="KW-0597">Phosphoprotein</keyword>
<feature type="compositionally biased region" description="Pro residues" evidence="11">
    <location>
        <begin position="1802"/>
        <end position="1813"/>
    </location>
</feature>
<feature type="compositionally biased region" description="Low complexity" evidence="11">
    <location>
        <begin position="793"/>
        <end position="807"/>
    </location>
</feature>
<feature type="modified residue" description="4-aspartylphosphate" evidence="10">
    <location>
        <position position="1040"/>
    </location>
</feature>
<name>A0A835Y4T1_9CHLO</name>
<dbReference type="SMART" id="SM00388">
    <property type="entry name" value="HisKA"/>
    <property type="match status" value="1"/>
</dbReference>
<feature type="region of interest" description="Disordered" evidence="11">
    <location>
        <begin position="420"/>
        <end position="456"/>
    </location>
</feature>
<feature type="region of interest" description="Disordered" evidence="11">
    <location>
        <begin position="502"/>
        <end position="558"/>
    </location>
</feature>
<dbReference type="InterPro" id="IPR003594">
    <property type="entry name" value="HATPase_dom"/>
</dbReference>
<comment type="subcellular location">
    <subcellularLocation>
        <location evidence="2">Membrane</location>
        <topology evidence="2">Multi-pass membrane protein</topology>
    </subcellularLocation>
</comment>
<feature type="domain" description="Histidine kinase" evidence="12">
    <location>
        <begin position="250"/>
        <end position="603"/>
    </location>
</feature>
<dbReference type="Gene3D" id="1.10.287.130">
    <property type="match status" value="1"/>
</dbReference>
<evidence type="ECO:0000256" key="4">
    <source>
        <dbReference type="ARBA" id="ARBA00012438"/>
    </source>
</evidence>
<feature type="compositionally biased region" description="Low complexity" evidence="11">
    <location>
        <begin position="326"/>
        <end position="340"/>
    </location>
</feature>
<dbReference type="SMART" id="SM00448">
    <property type="entry name" value="REC"/>
    <property type="match status" value="1"/>
</dbReference>
<feature type="region of interest" description="Disordered" evidence="11">
    <location>
        <begin position="1594"/>
        <end position="1908"/>
    </location>
</feature>
<feature type="compositionally biased region" description="Low complexity" evidence="11">
    <location>
        <begin position="1624"/>
        <end position="1637"/>
    </location>
</feature>
<feature type="region of interest" description="Disordered" evidence="11">
    <location>
        <begin position="827"/>
        <end position="898"/>
    </location>
</feature>
<dbReference type="Gene3D" id="3.30.565.10">
    <property type="entry name" value="Histidine kinase-like ATPase, C-terminal domain"/>
    <property type="match status" value="1"/>
</dbReference>
<feature type="compositionally biased region" description="Low complexity" evidence="11">
    <location>
        <begin position="1649"/>
        <end position="1659"/>
    </location>
</feature>
<keyword evidence="8" id="KW-1133">Transmembrane helix</keyword>
<feature type="compositionally biased region" description="Low complexity" evidence="11">
    <location>
        <begin position="1860"/>
        <end position="1874"/>
    </location>
</feature>
<accession>A0A835Y4T1</accession>
<evidence type="ECO:0000256" key="10">
    <source>
        <dbReference type="PROSITE-ProRule" id="PRU00169"/>
    </source>
</evidence>
<evidence type="ECO:0000256" key="8">
    <source>
        <dbReference type="ARBA" id="ARBA00022989"/>
    </source>
</evidence>
<evidence type="ECO:0000256" key="11">
    <source>
        <dbReference type="SAM" id="MobiDB-lite"/>
    </source>
</evidence>
<feature type="region of interest" description="Disordered" evidence="11">
    <location>
        <begin position="1189"/>
        <end position="1238"/>
    </location>
</feature>
<protein>
    <recommendedName>
        <fullName evidence="4">histidine kinase</fullName>
        <ecNumber evidence="4">2.7.13.3</ecNumber>
    </recommendedName>
</protein>
<feature type="compositionally biased region" description="Gly residues" evidence="11">
    <location>
        <begin position="427"/>
        <end position="441"/>
    </location>
</feature>
<dbReference type="SUPFAM" id="SSF52172">
    <property type="entry name" value="CheY-like"/>
    <property type="match status" value="1"/>
</dbReference>
<dbReference type="InterPro" id="IPR036890">
    <property type="entry name" value="HATPase_C_sf"/>
</dbReference>
<dbReference type="Pfam" id="PF00072">
    <property type="entry name" value="Response_reg"/>
    <property type="match status" value="1"/>
</dbReference>
<evidence type="ECO:0000256" key="2">
    <source>
        <dbReference type="ARBA" id="ARBA00004141"/>
    </source>
</evidence>
<feature type="region of interest" description="Disordered" evidence="11">
    <location>
        <begin position="317"/>
        <end position="340"/>
    </location>
</feature>
<gene>
    <name evidence="14" type="ORF">HYH03_005713</name>
</gene>
<dbReference type="SUPFAM" id="SSF55874">
    <property type="entry name" value="ATPase domain of HSP90 chaperone/DNA topoisomerase II/histidine kinase"/>
    <property type="match status" value="2"/>
</dbReference>
<feature type="compositionally biased region" description="Gly residues" evidence="11">
    <location>
        <begin position="1611"/>
        <end position="1623"/>
    </location>
</feature>
<feature type="region of interest" description="Disordered" evidence="11">
    <location>
        <begin position="1542"/>
        <end position="1571"/>
    </location>
</feature>
<dbReference type="InterPro" id="IPR003661">
    <property type="entry name" value="HisK_dim/P_dom"/>
</dbReference>
<feature type="compositionally biased region" description="Gly residues" evidence="11">
    <location>
        <begin position="1890"/>
        <end position="1902"/>
    </location>
</feature>
<feature type="compositionally biased region" description="Gly residues" evidence="11">
    <location>
        <begin position="712"/>
        <end position="725"/>
    </location>
</feature>
<dbReference type="Proteomes" id="UP000612055">
    <property type="component" value="Unassembled WGS sequence"/>
</dbReference>
<evidence type="ECO:0000256" key="3">
    <source>
        <dbReference type="ARBA" id="ARBA00008130"/>
    </source>
</evidence>
<dbReference type="PRINTS" id="PR00251">
    <property type="entry name" value="BACTRLOPSIN"/>
</dbReference>
<dbReference type="InterPro" id="IPR001425">
    <property type="entry name" value="Arc/bac/fun_rhodopsins"/>
</dbReference>
<organism evidence="14 15">
    <name type="scientific">Edaphochlamys debaryana</name>
    <dbReference type="NCBI Taxonomy" id="47281"/>
    <lineage>
        <taxon>Eukaryota</taxon>
        <taxon>Viridiplantae</taxon>
        <taxon>Chlorophyta</taxon>
        <taxon>core chlorophytes</taxon>
        <taxon>Chlorophyceae</taxon>
        <taxon>CS clade</taxon>
        <taxon>Chlamydomonadales</taxon>
        <taxon>Chlamydomonadales incertae sedis</taxon>
        <taxon>Edaphochlamys</taxon>
    </lineage>
</organism>
<feature type="domain" description="Response regulatory" evidence="13">
    <location>
        <begin position="958"/>
        <end position="1107"/>
    </location>
</feature>
<feature type="region of interest" description="Disordered" evidence="11">
    <location>
        <begin position="914"/>
        <end position="937"/>
    </location>
</feature>
<feature type="compositionally biased region" description="Low complexity" evidence="11">
    <location>
        <begin position="1677"/>
        <end position="1697"/>
    </location>
</feature>
<dbReference type="InterPro" id="IPR005467">
    <property type="entry name" value="His_kinase_dom"/>
</dbReference>
<evidence type="ECO:0000259" key="12">
    <source>
        <dbReference type="PROSITE" id="PS50109"/>
    </source>
</evidence>
<feature type="compositionally biased region" description="Basic and acidic residues" evidence="11">
    <location>
        <begin position="1875"/>
        <end position="1889"/>
    </location>
</feature>
<dbReference type="InterPro" id="IPR011006">
    <property type="entry name" value="CheY-like_superfamily"/>
</dbReference>
<evidence type="ECO:0000256" key="7">
    <source>
        <dbReference type="ARBA" id="ARBA00022777"/>
    </source>
</evidence>
<dbReference type="InterPro" id="IPR001789">
    <property type="entry name" value="Sig_transdc_resp-reg_receiver"/>
</dbReference>
<dbReference type="OrthoDB" id="60033at2759"/>
<reference evidence="14" key="1">
    <citation type="journal article" date="2020" name="bioRxiv">
        <title>Comparative genomics of Chlamydomonas.</title>
        <authorList>
            <person name="Craig R.J."/>
            <person name="Hasan A.R."/>
            <person name="Ness R.W."/>
            <person name="Keightley P.D."/>
        </authorList>
    </citation>
    <scope>NUCLEOTIDE SEQUENCE</scope>
    <source>
        <strain evidence="14">CCAP 11/70</strain>
    </source>
</reference>
<dbReference type="SMART" id="SM01021">
    <property type="entry name" value="Bac_rhodopsin"/>
    <property type="match status" value="1"/>
</dbReference>
<dbReference type="PROSITE" id="PS50109">
    <property type="entry name" value="HIS_KIN"/>
    <property type="match status" value="1"/>
</dbReference>
<dbReference type="GO" id="GO:0000155">
    <property type="term" value="F:phosphorelay sensor kinase activity"/>
    <property type="evidence" value="ECO:0007669"/>
    <property type="project" value="InterPro"/>
</dbReference>
<dbReference type="Gene3D" id="3.40.50.2300">
    <property type="match status" value="1"/>
</dbReference>
<evidence type="ECO:0000256" key="9">
    <source>
        <dbReference type="ARBA" id="ARBA00023136"/>
    </source>
</evidence>
<dbReference type="EC" id="2.7.13.3" evidence="4"/>
<dbReference type="EMBL" id="JAEHOE010000020">
    <property type="protein sequence ID" value="KAG2496110.1"/>
    <property type="molecule type" value="Genomic_DNA"/>
</dbReference>
<feature type="compositionally biased region" description="Gly residues" evidence="11">
    <location>
        <begin position="1542"/>
        <end position="1553"/>
    </location>
</feature>
<dbReference type="SUPFAM" id="SSF81321">
    <property type="entry name" value="Family A G protein-coupled receptor-like"/>
    <property type="match status" value="1"/>
</dbReference>
<dbReference type="CDD" id="cd00082">
    <property type="entry name" value="HisKA"/>
    <property type="match status" value="1"/>
</dbReference>
<dbReference type="PROSITE" id="PS50110">
    <property type="entry name" value="RESPONSE_REGULATORY"/>
    <property type="match status" value="1"/>
</dbReference>
<feature type="compositionally biased region" description="Low complexity" evidence="11">
    <location>
        <begin position="882"/>
        <end position="898"/>
    </location>
</feature>
<dbReference type="SUPFAM" id="SSF47384">
    <property type="entry name" value="Homodimeric domain of signal transducing histidine kinase"/>
    <property type="match status" value="1"/>
</dbReference>
<feature type="compositionally biased region" description="Gly residues" evidence="11">
    <location>
        <begin position="1667"/>
        <end position="1676"/>
    </location>
</feature>
<evidence type="ECO:0000313" key="14">
    <source>
        <dbReference type="EMBL" id="KAG2496110.1"/>
    </source>
</evidence>
<dbReference type="Pfam" id="PF01036">
    <property type="entry name" value="Bac_rhodopsin"/>
    <property type="match status" value="1"/>
</dbReference>
<proteinExistence type="inferred from homology"/>
<feature type="region of interest" description="Disordered" evidence="11">
    <location>
        <begin position="617"/>
        <end position="725"/>
    </location>
</feature>
<evidence type="ECO:0000256" key="6">
    <source>
        <dbReference type="ARBA" id="ARBA00022692"/>
    </source>
</evidence>
<dbReference type="SMART" id="SM00387">
    <property type="entry name" value="HATPase_c"/>
    <property type="match status" value="1"/>
</dbReference>